<organism evidence="1 2">
    <name type="scientific">Athelia psychrophila</name>
    <dbReference type="NCBI Taxonomy" id="1759441"/>
    <lineage>
        <taxon>Eukaryota</taxon>
        <taxon>Fungi</taxon>
        <taxon>Dikarya</taxon>
        <taxon>Basidiomycota</taxon>
        <taxon>Agaricomycotina</taxon>
        <taxon>Agaricomycetes</taxon>
        <taxon>Agaricomycetidae</taxon>
        <taxon>Atheliales</taxon>
        <taxon>Atheliaceae</taxon>
        <taxon>Athelia</taxon>
    </lineage>
</organism>
<proteinExistence type="predicted"/>
<accession>A0A166M5B8</accession>
<evidence type="ECO:0000313" key="1">
    <source>
        <dbReference type="EMBL" id="KZP23650.1"/>
    </source>
</evidence>
<name>A0A166M5B8_9AGAM</name>
<protein>
    <submittedName>
        <fullName evidence="1">Uncharacterized protein</fullName>
    </submittedName>
</protein>
<gene>
    <name evidence="1" type="ORF">FIBSPDRAFT_889478</name>
</gene>
<dbReference type="EMBL" id="KV417531">
    <property type="protein sequence ID" value="KZP23650.1"/>
    <property type="molecule type" value="Genomic_DNA"/>
</dbReference>
<evidence type="ECO:0000313" key="2">
    <source>
        <dbReference type="Proteomes" id="UP000076532"/>
    </source>
</evidence>
<keyword evidence="2" id="KW-1185">Reference proteome</keyword>
<reference evidence="1 2" key="1">
    <citation type="journal article" date="2016" name="Mol. Biol. Evol.">
        <title>Comparative Genomics of Early-Diverging Mushroom-Forming Fungi Provides Insights into the Origins of Lignocellulose Decay Capabilities.</title>
        <authorList>
            <person name="Nagy L.G."/>
            <person name="Riley R."/>
            <person name="Tritt A."/>
            <person name="Adam C."/>
            <person name="Daum C."/>
            <person name="Floudas D."/>
            <person name="Sun H."/>
            <person name="Yadav J.S."/>
            <person name="Pangilinan J."/>
            <person name="Larsson K.H."/>
            <person name="Matsuura K."/>
            <person name="Barry K."/>
            <person name="Labutti K."/>
            <person name="Kuo R."/>
            <person name="Ohm R.A."/>
            <person name="Bhattacharya S.S."/>
            <person name="Shirouzu T."/>
            <person name="Yoshinaga Y."/>
            <person name="Martin F.M."/>
            <person name="Grigoriev I.V."/>
            <person name="Hibbett D.S."/>
        </authorList>
    </citation>
    <scope>NUCLEOTIDE SEQUENCE [LARGE SCALE GENOMIC DNA]</scope>
    <source>
        <strain evidence="1 2">CBS 109695</strain>
    </source>
</reference>
<dbReference type="Proteomes" id="UP000076532">
    <property type="component" value="Unassembled WGS sequence"/>
</dbReference>
<sequence length="150" mass="16522">MTVDLCRRFAPVARLPVGAQPSARYSTTVIGGVHWWVKKIISVIDFPQGLKTVSIADSSSTRQAEIPLMITRHDEFKLRDCCTTHLDVPTVESEWSDREWGPNLAEIGIYTVGTSGFHWVESSGFQSGIHSVSKLRAGGIQCAGGRIQHE</sequence>
<dbReference type="AlphaFoldDB" id="A0A166M5B8"/>